<reference evidence="3" key="1">
    <citation type="submission" date="2021-10" db="EMBL/GenBank/DDBJ databases">
        <title>Novel species in genus Arthrobacter.</title>
        <authorList>
            <person name="Liu Y."/>
        </authorList>
    </citation>
    <scope>NUCLEOTIDE SEQUENCE</scope>
    <source>
        <strain evidence="3">Zg-Y786</strain>
    </source>
</reference>
<protein>
    <recommendedName>
        <fullName evidence="2">Tail specific protease domain-containing protein</fullName>
    </recommendedName>
</protein>
<feature type="domain" description="Tail specific protease" evidence="2">
    <location>
        <begin position="158"/>
        <end position="372"/>
    </location>
</feature>
<evidence type="ECO:0000313" key="3">
    <source>
        <dbReference type="EMBL" id="MCC3265259.1"/>
    </source>
</evidence>
<gene>
    <name evidence="3" type="ORF">LJ752_04245</name>
</gene>
<dbReference type="InterPro" id="IPR029045">
    <property type="entry name" value="ClpP/crotonase-like_dom_sf"/>
</dbReference>
<dbReference type="RefSeq" id="WP_227890086.1">
    <property type="nucleotide sequence ID" value="NZ_JAJFZQ010000003.1"/>
</dbReference>
<comment type="caution">
    <text evidence="3">The sequence shown here is derived from an EMBL/GenBank/DDBJ whole genome shotgun (WGS) entry which is preliminary data.</text>
</comment>
<sequence>MSAQSVPDDQDHLGRGAGYLSAQFSGPAWMLDPADPILQRHADRQSLGPNNAADYRNYIDDAAALKYLMRTRHIAVVLDPDKAHATDGIIDRWAQGLSSSKPTTLAGCVGSLGMELGEALGDGHLHVRHGEHHGREKETLGEDPGPAWETTTMNSIRIIRVRTFDGSDGVDSVLQAGAENHAEDFTFQDIIVDLRGNGGGDDSYITSWFSPHVNESWTRPCEEHGMTLSSSGSPIVYWNHATWLRLNDHTVPAPFTAEHLRPRHDDCVIVTASQNDANHSGTTLEPGRTEHWQGRMIVVIDGGTGSSGESAALLLKNAFDAVLVGAPSYGIIDYGNSTPYYLPTSGMQIQVPSQANNWGTAIDFIGIQPDVPLPASTPLRDITSTFSELHNSRTTETHS</sequence>
<dbReference type="SUPFAM" id="SSF52096">
    <property type="entry name" value="ClpP/crotonase"/>
    <property type="match status" value="1"/>
</dbReference>
<dbReference type="Proteomes" id="UP001139168">
    <property type="component" value="Unassembled WGS sequence"/>
</dbReference>
<dbReference type="InterPro" id="IPR005151">
    <property type="entry name" value="Tail-specific_protease"/>
</dbReference>
<dbReference type="EMBL" id="JAJFZQ010000003">
    <property type="protein sequence ID" value="MCC3265259.1"/>
    <property type="molecule type" value="Genomic_DNA"/>
</dbReference>
<dbReference type="Gene3D" id="3.90.226.10">
    <property type="entry name" value="2-enoyl-CoA Hydratase, Chain A, domain 1"/>
    <property type="match status" value="1"/>
</dbReference>
<evidence type="ECO:0000259" key="2">
    <source>
        <dbReference type="Pfam" id="PF03572"/>
    </source>
</evidence>
<accession>A0ABS8GF44</accession>
<dbReference type="Pfam" id="PF03572">
    <property type="entry name" value="Peptidase_S41"/>
    <property type="match status" value="1"/>
</dbReference>
<evidence type="ECO:0000256" key="1">
    <source>
        <dbReference type="SAM" id="MobiDB-lite"/>
    </source>
</evidence>
<name>A0ABS8GF44_9MICC</name>
<evidence type="ECO:0000313" key="4">
    <source>
        <dbReference type="Proteomes" id="UP001139168"/>
    </source>
</evidence>
<organism evidence="3 4">
    <name type="scientific">Arthrobacter gengyunqii</name>
    <dbReference type="NCBI Taxonomy" id="2886940"/>
    <lineage>
        <taxon>Bacteria</taxon>
        <taxon>Bacillati</taxon>
        <taxon>Actinomycetota</taxon>
        <taxon>Actinomycetes</taxon>
        <taxon>Micrococcales</taxon>
        <taxon>Micrococcaceae</taxon>
        <taxon>Arthrobacter</taxon>
    </lineage>
</organism>
<feature type="region of interest" description="Disordered" evidence="1">
    <location>
        <begin position="129"/>
        <end position="148"/>
    </location>
</feature>
<keyword evidence="4" id="KW-1185">Reference proteome</keyword>
<proteinExistence type="predicted"/>